<name>A0A3S5D4A1_9RHOB</name>
<dbReference type="RefSeq" id="WP_126155925.1">
    <property type="nucleotide sequence ID" value="NZ_UZWE01000059.1"/>
</dbReference>
<feature type="chain" id="PRO_5018527842" evidence="2">
    <location>
        <begin position="21"/>
        <end position="241"/>
    </location>
</feature>
<feature type="signal peptide" evidence="2">
    <location>
        <begin position="1"/>
        <end position="20"/>
    </location>
</feature>
<dbReference type="SMART" id="SM00062">
    <property type="entry name" value="PBPb"/>
    <property type="match status" value="1"/>
</dbReference>
<organism evidence="4 5">
    <name type="scientific">Paracoccus haematequi</name>
    <dbReference type="NCBI Taxonomy" id="2491866"/>
    <lineage>
        <taxon>Bacteria</taxon>
        <taxon>Pseudomonadati</taxon>
        <taxon>Pseudomonadota</taxon>
        <taxon>Alphaproteobacteria</taxon>
        <taxon>Rhodobacterales</taxon>
        <taxon>Paracoccaceae</taxon>
        <taxon>Paracoccus</taxon>
    </lineage>
</organism>
<evidence type="ECO:0000313" key="5">
    <source>
        <dbReference type="Proteomes" id="UP000270743"/>
    </source>
</evidence>
<evidence type="ECO:0000256" key="1">
    <source>
        <dbReference type="ARBA" id="ARBA00022729"/>
    </source>
</evidence>
<evidence type="ECO:0000313" key="4">
    <source>
        <dbReference type="EMBL" id="VDS10333.1"/>
    </source>
</evidence>
<dbReference type="Proteomes" id="UP000270743">
    <property type="component" value="Unassembled WGS sequence"/>
</dbReference>
<proteinExistence type="predicted"/>
<sequence>MKKLLLAATALALTAGMGLAQTTVRMGTEGAYPPYNFINEAGEVAGFERELGDELCKRAELSCTWVKNDWDSIIPNLVSSNYDTIMAAMSINEERKAVIAFTQDYLPPAPSSYVALQEGVDLEGGVIAVQTGTVQASHIAETGATMLEFPNIDQVLAAIRNGEADAGFGDHEVMRPFVEDSNDLVFVGEQVKLDEGIGVGLRQSDTELREKLDAAITAMKEDGSLNTLIKKHFGDDAQTYE</sequence>
<dbReference type="EMBL" id="UZWE01000059">
    <property type="protein sequence ID" value="VDS10333.1"/>
    <property type="molecule type" value="Genomic_DNA"/>
</dbReference>
<dbReference type="Gene3D" id="3.40.190.10">
    <property type="entry name" value="Periplasmic binding protein-like II"/>
    <property type="match status" value="2"/>
</dbReference>
<dbReference type="OrthoDB" id="9807134at2"/>
<dbReference type="SUPFAM" id="SSF53850">
    <property type="entry name" value="Periplasmic binding protein-like II"/>
    <property type="match status" value="1"/>
</dbReference>
<dbReference type="AlphaFoldDB" id="A0A3S5D4A1"/>
<reference evidence="4 5" key="1">
    <citation type="submission" date="2018-12" db="EMBL/GenBank/DDBJ databases">
        <authorList>
            <person name="Criscuolo A."/>
        </authorList>
    </citation>
    <scope>NUCLEOTIDE SEQUENCE [LARGE SCALE GENOMIC DNA]</scope>
    <source>
        <strain evidence="4">ACIP1116241</strain>
    </source>
</reference>
<evidence type="ECO:0000259" key="3">
    <source>
        <dbReference type="SMART" id="SM00062"/>
    </source>
</evidence>
<dbReference type="InterPro" id="IPR001638">
    <property type="entry name" value="Solute-binding_3/MltF_N"/>
</dbReference>
<accession>A0A3S5D4A1</accession>
<dbReference type="Pfam" id="PF00497">
    <property type="entry name" value="SBP_bac_3"/>
    <property type="match status" value="1"/>
</dbReference>
<evidence type="ECO:0000256" key="2">
    <source>
        <dbReference type="SAM" id="SignalP"/>
    </source>
</evidence>
<dbReference type="PANTHER" id="PTHR35936:SF19">
    <property type="entry name" value="AMINO-ACID-BINDING PROTEIN YXEM-RELATED"/>
    <property type="match status" value="1"/>
</dbReference>
<gene>
    <name evidence="4" type="primary">argT</name>
    <name evidence="4" type="ORF">PARHAE_03547</name>
</gene>
<dbReference type="PANTHER" id="PTHR35936">
    <property type="entry name" value="MEMBRANE-BOUND LYTIC MUREIN TRANSGLYCOSYLASE F"/>
    <property type="match status" value="1"/>
</dbReference>
<feature type="domain" description="Solute-binding protein family 3/N-terminal" evidence="3">
    <location>
        <begin position="23"/>
        <end position="236"/>
    </location>
</feature>
<keyword evidence="5" id="KW-1185">Reference proteome</keyword>
<protein>
    <submittedName>
        <fullName evidence="4">Lysine-arginine-ornithine-binding periplasmic protein</fullName>
    </submittedName>
</protein>
<keyword evidence="1 2" id="KW-0732">Signal</keyword>